<organism evidence="2 3">
    <name type="scientific">Cirrhinus mrigala</name>
    <name type="common">Mrigala</name>
    <dbReference type="NCBI Taxonomy" id="683832"/>
    <lineage>
        <taxon>Eukaryota</taxon>
        <taxon>Metazoa</taxon>
        <taxon>Chordata</taxon>
        <taxon>Craniata</taxon>
        <taxon>Vertebrata</taxon>
        <taxon>Euteleostomi</taxon>
        <taxon>Actinopterygii</taxon>
        <taxon>Neopterygii</taxon>
        <taxon>Teleostei</taxon>
        <taxon>Ostariophysi</taxon>
        <taxon>Cypriniformes</taxon>
        <taxon>Cyprinidae</taxon>
        <taxon>Labeoninae</taxon>
        <taxon>Labeonini</taxon>
        <taxon>Cirrhinus</taxon>
    </lineage>
</organism>
<keyword evidence="3" id="KW-1185">Reference proteome</keyword>
<gene>
    <name evidence="2" type="ORF">M9458_003563</name>
</gene>
<dbReference type="Proteomes" id="UP001529510">
    <property type="component" value="Unassembled WGS sequence"/>
</dbReference>
<dbReference type="InterPro" id="IPR041106">
    <property type="entry name" value="XRN1_D2_D3"/>
</dbReference>
<feature type="non-terminal residue" evidence="2">
    <location>
        <position position="1"/>
    </location>
</feature>
<evidence type="ECO:0000313" key="3">
    <source>
        <dbReference type="Proteomes" id="UP001529510"/>
    </source>
</evidence>
<protein>
    <recommendedName>
        <fullName evidence="1">Exoribonuclease Xrn1 D2/D3 domain-containing protein</fullName>
    </recommendedName>
</protein>
<comment type="caution">
    <text evidence="2">The sequence shown here is derived from an EMBL/GenBank/DDBJ whole genome shotgun (WGS) entry which is preliminary data.</text>
</comment>
<dbReference type="EMBL" id="JAMKFB020000002">
    <property type="protein sequence ID" value="KAL0200376.1"/>
    <property type="molecule type" value="Genomic_DNA"/>
</dbReference>
<evidence type="ECO:0000313" key="2">
    <source>
        <dbReference type="EMBL" id="KAL0200376.1"/>
    </source>
</evidence>
<dbReference type="Pfam" id="PF18334">
    <property type="entry name" value="XRN1_D2_D3"/>
    <property type="match status" value="1"/>
</dbReference>
<name>A0ABD0RPZ4_CIRMR</name>
<evidence type="ECO:0000259" key="1">
    <source>
        <dbReference type="Pfam" id="PF18334"/>
    </source>
</evidence>
<sequence>KVNVGLNLKFNKKNEEVPGYTKRTEKEWLYSAAVEELLAEYLERFSELFDFVARNSHDDVFYEDDIWPGEDENG</sequence>
<proteinExistence type="predicted"/>
<feature type="domain" description="Exoribonuclease Xrn1 D2/D3" evidence="1">
    <location>
        <begin position="1"/>
        <end position="72"/>
    </location>
</feature>
<feature type="non-terminal residue" evidence="2">
    <location>
        <position position="74"/>
    </location>
</feature>
<accession>A0ABD0RPZ4</accession>
<reference evidence="2 3" key="1">
    <citation type="submission" date="2024-05" db="EMBL/GenBank/DDBJ databases">
        <title>Genome sequencing and assembly of Indian major carp, Cirrhinus mrigala (Hamilton, 1822).</title>
        <authorList>
            <person name="Mohindra V."/>
            <person name="Chowdhury L.M."/>
            <person name="Lal K."/>
            <person name="Jena J.K."/>
        </authorList>
    </citation>
    <scope>NUCLEOTIDE SEQUENCE [LARGE SCALE GENOMIC DNA]</scope>
    <source>
        <strain evidence="2">CM1030</strain>
        <tissue evidence="2">Blood</tissue>
    </source>
</reference>
<dbReference type="AlphaFoldDB" id="A0ABD0RPZ4"/>